<dbReference type="Pfam" id="PF18163">
    <property type="entry name" value="LD_cluster2"/>
    <property type="match status" value="1"/>
</dbReference>
<evidence type="ECO:0000313" key="1">
    <source>
        <dbReference type="EMBL" id="NKI30777.1"/>
    </source>
</evidence>
<protein>
    <submittedName>
        <fullName evidence="1">Uncharacterized protein</fullName>
    </submittedName>
</protein>
<proteinExistence type="predicted"/>
<dbReference type="RefSeq" id="WP_168551009.1">
    <property type="nucleotide sequence ID" value="NZ_JAAWWL010000001.1"/>
</dbReference>
<reference evidence="1 2" key="1">
    <citation type="submission" date="2020-04" db="EMBL/GenBank/DDBJ databases">
        <authorList>
            <person name="Yoon J."/>
        </authorList>
    </citation>
    <scope>NUCLEOTIDE SEQUENCE [LARGE SCALE GENOMIC DNA]</scope>
    <source>
        <strain evidence="1 2">DJ-13</strain>
    </source>
</reference>
<name>A0ABX1GPS6_9FLAO</name>
<dbReference type="InterPro" id="IPR041160">
    <property type="entry name" value="LD_cluster2"/>
</dbReference>
<gene>
    <name evidence="1" type="ORF">HCU67_02395</name>
</gene>
<sequence length="321" mass="36897">MKKGNAKSVTSKDLDKFVEQEIKDIANDKQIHLFKNQNVAVSVSDSPEIEMLGFSNNHQKNLITEITRYLVIHGSKLVYGGDLRQNGYTRLFSDLVYQYRPTKEANKKFFKNYFSFPIYLKLKTSDELEFKKNGVEPIKIPAPEHLDIDTTKFYPPDSKENLFIWAESLSKMRLEMQSSINARIFTGGNMSNFKGKYPGLLEEALLALKEDTPVYLVGIFGGITQRIIMGIQGSKPKELTLDWQSKVNDRYGDFVRFYNSMKTENIIDYSNCTDFLNNYTLGRISKNNGLTIEENKRLFTSIHTSEIIFLIMKGLLNVSKK</sequence>
<evidence type="ECO:0000313" key="2">
    <source>
        <dbReference type="Proteomes" id="UP000718451"/>
    </source>
</evidence>
<organism evidence="1 2">
    <name type="scientific">Croceivirga thetidis</name>
    <dbReference type="NCBI Taxonomy" id="2721623"/>
    <lineage>
        <taxon>Bacteria</taxon>
        <taxon>Pseudomonadati</taxon>
        <taxon>Bacteroidota</taxon>
        <taxon>Flavobacteriia</taxon>
        <taxon>Flavobacteriales</taxon>
        <taxon>Flavobacteriaceae</taxon>
        <taxon>Croceivirga</taxon>
    </lineage>
</organism>
<keyword evidence="2" id="KW-1185">Reference proteome</keyword>
<dbReference type="Proteomes" id="UP000718451">
    <property type="component" value="Unassembled WGS sequence"/>
</dbReference>
<dbReference type="EMBL" id="JAAWWL010000001">
    <property type="protein sequence ID" value="NKI30777.1"/>
    <property type="molecule type" value="Genomic_DNA"/>
</dbReference>
<comment type="caution">
    <text evidence="1">The sequence shown here is derived from an EMBL/GenBank/DDBJ whole genome shotgun (WGS) entry which is preliminary data.</text>
</comment>
<accession>A0ABX1GPS6</accession>